<evidence type="ECO:0000256" key="8">
    <source>
        <dbReference type="SAM" id="MobiDB-lite"/>
    </source>
</evidence>
<protein>
    <recommendedName>
        <fullName evidence="3">ubiquitinyl hydrolase 1</fullName>
        <ecNumber evidence="3">3.4.19.12</ecNumber>
    </recommendedName>
</protein>
<keyword evidence="5" id="KW-0833">Ubl conjugation pathway</keyword>
<comment type="catalytic activity">
    <reaction evidence="1">
        <text>Thiol-dependent hydrolysis of ester, thioester, amide, peptide and isopeptide bonds formed by the C-terminal Gly of ubiquitin (a 76-residue protein attached to proteins as an intracellular targeting signal).</text>
        <dbReference type="EC" id="3.4.19.12"/>
    </reaction>
</comment>
<dbReference type="Gene3D" id="3.90.70.10">
    <property type="entry name" value="Cysteine proteinases"/>
    <property type="match status" value="1"/>
</dbReference>
<dbReference type="GO" id="GO:0006508">
    <property type="term" value="P:proteolysis"/>
    <property type="evidence" value="ECO:0007669"/>
    <property type="project" value="UniProtKB-KW"/>
</dbReference>
<keyword evidence="6" id="KW-0378">Hydrolase</keyword>
<sequence length="369" mass="41675">MSEPTPESVPTPVPESVPAPPPAPPQNPSHKGVVGLQNMGNTCYANSTIQLLRAVPELNAFILRETLEEACRDLESVPTKLILGYQDLIRSMWGAHKPAYVRPLGFLTVIRDAVRGSLYESFGMARQNDSHEYLVYLLDNFHEALNEKQDSGAKDAVVPAGATMVEQAAIGWQNFLQRHTSPMVDLFFGLMRKTVECQTCLAKSYRWETFNVFKIPCKGESLQEWFRSECAPTDIEDYACEPCEKAERGRQKAHLFSHVWRLPSALFLAIKRFSPDGRKDMTPCPYDGVPITFAEHFAEESDHESKGWRYECRGVADHHGGMGGGHYSAQMAHPVTNEWWWIDDAMSQAMPSPRYGSSNYILYMRRIIV</sequence>
<keyword evidence="4" id="KW-0645">Protease</keyword>
<dbReference type="InterPro" id="IPR001394">
    <property type="entry name" value="Peptidase_C19_UCH"/>
</dbReference>
<name>A0A6C0K1E1_9ZZZZ</name>
<dbReference type="InterPro" id="IPR038765">
    <property type="entry name" value="Papain-like_cys_pep_sf"/>
</dbReference>
<accession>A0A6C0K1E1</accession>
<dbReference type="InterPro" id="IPR050185">
    <property type="entry name" value="Ub_carboxyl-term_hydrolase"/>
</dbReference>
<evidence type="ECO:0000256" key="7">
    <source>
        <dbReference type="ARBA" id="ARBA00022807"/>
    </source>
</evidence>
<dbReference type="InterPro" id="IPR028889">
    <property type="entry name" value="USP"/>
</dbReference>
<dbReference type="InterPro" id="IPR018200">
    <property type="entry name" value="USP_CS"/>
</dbReference>
<feature type="compositionally biased region" description="Pro residues" evidence="8">
    <location>
        <begin position="7"/>
        <end position="27"/>
    </location>
</feature>
<dbReference type="GO" id="GO:0004843">
    <property type="term" value="F:cysteine-type deubiquitinase activity"/>
    <property type="evidence" value="ECO:0007669"/>
    <property type="project" value="UniProtKB-EC"/>
</dbReference>
<keyword evidence="7" id="KW-0788">Thiol protease</keyword>
<dbReference type="EC" id="3.4.19.12" evidence="3"/>
<evidence type="ECO:0000256" key="5">
    <source>
        <dbReference type="ARBA" id="ARBA00022786"/>
    </source>
</evidence>
<feature type="domain" description="USP" evidence="9">
    <location>
        <begin position="34"/>
        <end position="367"/>
    </location>
</feature>
<evidence type="ECO:0000256" key="2">
    <source>
        <dbReference type="ARBA" id="ARBA00009085"/>
    </source>
</evidence>
<evidence type="ECO:0000259" key="9">
    <source>
        <dbReference type="PROSITE" id="PS50235"/>
    </source>
</evidence>
<evidence type="ECO:0000256" key="1">
    <source>
        <dbReference type="ARBA" id="ARBA00000707"/>
    </source>
</evidence>
<dbReference type="CDD" id="cd02257">
    <property type="entry name" value="Peptidase_C19"/>
    <property type="match status" value="1"/>
</dbReference>
<dbReference type="PROSITE" id="PS50235">
    <property type="entry name" value="USP_3"/>
    <property type="match status" value="1"/>
</dbReference>
<dbReference type="PANTHER" id="PTHR21646">
    <property type="entry name" value="UBIQUITIN CARBOXYL-TERMINAL HYDROLASE"/>
    <property type="match status" value="1"/>
</dbReference>
<dbReference type="PANTHER" id="PTHR21646:SF24">
    <property type="entry name" value="UBIQUITIN CARBOXYL-TERMINAL HYDROLASE"/>
    <property type="match status" value="1"/>
</dbReference>
<feature type="region of interest" description="Disordered" evidence="8">
    <location>
        <begin position="1"/>
        <end position="34"/>
    </location>
</feature>
<reference evidence="10" key="1">
    <citation type="journal article" date="2020" name="Nature">
        <title>Giant virus diversity and host interactions through global metagenomics.</title>
        <authorList>
            <person name="Schulz F."/>
            <person name="Roux S."/>
            <person name="Paez-Espino D."/>
            <person name="Jungbluth S."/>
            <person name="Walsh D.A."/>
            <person name="Denef V.J."/>
            <person name="McMahon K.D."/>
            <person name="Konstantinidis K.T."/>
            <person name="Eloe-Fadrosh E.A."/>
            <person name="Kyrpides N.C."/>
            <person name="Woyke T."/>
        </authorList>
    </citation>
    <scope>NUCLEOTIDE SEQUENCE</scope>
    <source>
        <strain evidence="10">GVMAG-S-1101165-84</strain>
    </source>
</reference>
<dbReference type="AlphaFoldDB" id="A0A6C0K1E1"/>
<evidence type="ECO:0000256" key="3">
    <source>
        <dbReference type="ARBA" id="ARBA00012759"/>
    </source>
</evidence>
<proteinExistence type="inferred from homology"/>
<dbReference type="PROSITE" id="PS00972">
    <property type="entry name" value="USP_1"/>
    <property type="match status" value="1"/>
</dbReference>
<comment type="similarity">
    <text evidence="2">Belongs to the peptidase C19 family.</text>
</comment>
<dbReference type="GO" id="GO:0016579">
    <property type="term" value="P:protein deubiquitination"/>
    <property type="evidence" value="ECO:0007669"/>
    <property type="project" value="InterPro"/>
</dbReference>
<dbReference type="Pfam" id="PF00443">
    <property type="entry name" value="UCH"/>
    <property type="match status" value="1"/>
</dbReference>
<organism evidence="10">
    <name type="scientific">viral metagenome</name>
    <dbReference type="NCBI Taxonomy" id="1070528"/>
    <lineage>
        <taxon>unclassified sequences</taxon>
        <taxon>metagenomes</taxon>
        <taxon>organismal metagenomes</taxon>
    </lineage>
</organism>
<evidence type="ECO:0000256" key="6">
    <source>
        <dbReference type="ARBA" id="ARBA00022801"/>
    </source>
</evidence>
<dbReference type="EMBL" id="MN740782">
    <property type="protein sequence ID" value="QHU11373.1"/>
    <property type="molecule type" value="Genomic_DNA"/>
</dbReference>
<evidence type="ECO:0000313" key="10">
    <source>
        <dbReference type="EMBL" id="QHU11373.1"/>
    </source>
</evidence>
<dbReference type="SUPFAM" id="SSF54001">
    <property type="entry name" value="Cysteine proteinases"/>
    <property type="match status" value="1"/>
</dbReference>
<evidence type="ECO:0000256" key="4">
    <source>
        <dbReference type="ARBA" id="ARBA00022670"/>
    </source>
</evidence>